<evidence type="ECO:0000256" key="1">
    <source>
        <dbReference type="SAM" id="SignalP"/>
    </source>
</evidence>
<sequence>MKRSPAYVCLAAAITVGAAGGCTAATSADRPDPGRSGPMARELTHREQIQLQRAEALLVKECMAGEGFSYWVGPLPTVDDLKAGGYLVTDVDWASRHGYGGRLSERLPRLQREDPNHAYANGLPRKERLRYDETLNGALSAGMLSVELPTGGTVRTPRHSCLTEAKERLYGDFATWFTAEKVATNVTELFVPDLVRDRRFADAVGEWSTCMREAGHTYADPPAIRAKLPALTKGLSSDKAHAVEVRLAVAEARCATGTPLAATARALEKEYRGKRLGAYRDEIATYRQMSLAALARAEDITGTTA</sequence>
<keyword evidence="3" id="KW-1185">Reference proteome</keyword>
<evidence type="ECO:0000313" key="2">
    <source>
        <dbReference type="EMBL" id="GAA2114029.1"/>
    </source>
</evidence>
<protein>
    <recommendedName>
        <fullName evidence="4">Lipoprotein</fullName>
    </recommendedName>
</protein>
<proteinExistence type="predicted"/>
<reference evidence="3" key="1">
    <citation type="journal article" date="2019" name="Int. J. Syst. Evol. Microbiol.">
        <title>The Global Catalogue of Microorganisms (GCM) 10K type strain sequencing project: providing services to taxonomists for standard genome sequencing and annotation.</title>
        <authorList>
            <consortium name="The Broad Institute Genomics Platform"/>
            <consortium name="The Broad Institute Genome Sequencing Center for Infectious Disease"/>
            <person name="Wu L."/>
            <person name="Ma J."/>
        </authorList>
    </citation>
    <scope>NUCLEOTIDE SEQUENCE [LARGE SCALE GENOMIC DNA]</scope>
    <source>
        <strain evidence="3">JCM 15481</strain>
    </source>
</reference>
<dbReference type="EMBL" id="BAAAPF010000021">
    <property type="protein sequence ID" value="GAA2114029.1"/>
    <property type="molecule type" value="Genomic_DNA"/>
</dbReference>
<dbReference type="Proteomes" id="UP001500443">
    <property type="component" value="Unassembled WGS sequence"/>
</dbReference>
<keyword evidence="1" id="KW-0732">Signal</keyword>
<comment type="caution">
    <text evidence="2">The sequence shown here is derived from an EMBL/GenBank/DDBJ whole genome shotgun (WGS) entry which is preliminary data.</text>
</comment>
<dbReference type="PROSITE" id="PS51257">
    <property type="entry name" value="PROKAR_LIPOPROTEIN"/>
    <property type="match status" value="1"/>
</dbReference>
<name>A0ABP5JBA3_9ACTN</name>
<dbReference type="RefSeq" id="WP_344288780.1">
    <property type="nucleotide sequence ID" value="NZ_BAAAPF010000021.1"/>
</dbReference>
<gene>
    <name evidence="2" type="ORF">GCM10009802_13090</name>
</gene>
<accession>A0ABP5JBA3</accession>
<evidence type="ECO:0000313" key="3">
    <source>
        <dbReference type="Proteomes" id="UP001500443"/>
    </source>
</evidence>
<feature type="signal peptide" evidence="1">
    <location>
        <begin position="1"/>
        <end position="24"/>
    </location>
</feature>
<organism evidence="2 3">
    <name type="scientific">Streptomyces synnematoformans</name>
    <dbReference type="NCBI Taxonomy" id="415721"/>
    <lineage>
        <taxon>Bacteria</taxon>
        <taxon>Bacillati</taxon>
        <taxon>Actinomycetota</taxon>
        <taxon>Actinomycetes</taxon>
        <taxon>Kitasatosporales</taxon>
        <taxon>Streptomycetaceae</taxon>
        <taxon>Streptomyces</taxon>
    </lineage>
</organism>
<feature type="chain" id="PRO_5046693625" description="Lipoprotein" evidence="1">
    <location>
        <begin position="25"/>
        <end position="305"/>
    </location>
</feature>
<evidence type="ECO:0008006" key="4">
    <source>
        <dbReference type="Google" id="ProtNLM"/>
    </source>
</evidence>